<keyword evidence="6" id="KW-0227">DNA damage</keyword>
<evidence type="ECO:0000313" key="21">
    <source>
        <dbReference type="Proteomes" id="UP001595593"/>
    </source>
</evidence>
<evidence type="ECO:0000256" key="11">
    <source>
        <dbReference type="ARBA" id="ARBA00023125"/>
    </source>
</evidence>
<dbReference type="InterPro" id="IPR006293">
    <property type="entry name" value="DNA_helicase_ATP-dep_RecQ_bac"/>
</dbReference>
<name>A0ABV7G2Q5_9PROT</name>
<comment type="cofactor">
    <cofactor evidence="2">
        <name>Zn(2+)</name>
        <dbReference type="ChEBI" id="CHEBI:29105"/>
    </cofactor>
</comment>
<keyword evidence="4" id="KW-0479">Metal-binding</keyword>
<dbReference type="SMART" id="SM00490">
    <property type="entry name" value="HELICc"/>
    <property type="match status" value="1"/>
</dbReference>
<dbReference type="InterPro" id="IPR018982">
    <property type="entry name" value="RQC_domain"/>
</dbReference>
<keyword evidence="13" id="KW-0234">DNA repair</keyword>
<protein>
    <recommendedName>
        <fullName evidence="16">DNA helicase RecQ</fullName>
        <ecNumber evidence="16">5.6.2.4</ecNumber>
    </recommendedName>
</protein>
<feature type="domain" description="HRDC" evidence="17">
    <location>
        <begin position="516"/>
        <end position="592"/>
    </location>
</feature>
<evidence type="ECO:0000256" key="2">
    <source>
        <dbReference type="ARBA" id="ARBA00001947"/>
    </source>
</evidence>
<keyword evidence="10" id="KW-0067">ATP-binding</keyword>
<dbReference type="EC" id="5.6.2.4" evidence="16"/>
<dbReference type="Gene3D" id="1.10.150.80">
    <property type="entry name" value="HRDC domain"/>
    <property type="match status" value="1"/>
</dbReference>
<evidence type="ECO:0000256" key="12">
    <source>
        <dbReference type="ARBA" id="ARBA00023172"/>
    </source>
</evidence>
<evidence type="ECO:0000256" key="1">
    <source>
        <dbReference type="ARBA" id="ARBA00001946"/>
    </source>
</evidence>
<evidence type="ECO:0000256" key="14">
    <source>
        <dbReference type="ARBA" id="ARBA00023235"/>
    </source>
</evidence>
<dbReference type="GO" id="GO:0004386">
    <property type="term" value="F:helicase activity"/>
    <property type="evidence" value="ECO:0007669"/>
    <property type="project" value="UniProtKB-KW"/>
</dbReference>
<dbReference type="InterPro" id="IPR027417">
    <property type="entry name" value="P-loop_NTPase"/>
</dbReference>
<evidence type="ECO:0000256" key="6">
    <source>
        <dbReference type="ARBA" id="ARBA00022763"/>
    </source>
</evidence>
<gene>
    <name evidence="20" type="primary">recQ</name>
    <name evidence="20" type="ORF">ACFOD4_11880</name>
</gene>
<dbReference type="InterPro" id="IPR044876">
    <property type="entry name" value="HRDC_dom_sf"/>
</dbReference>
<dbReference type="InterPro" id="IPR001650">
    <property type="entry name" value="Helicase_C-like"/>
</dbReference>
<evidence type="ECO:0000256" key="8">
    <source>
        <dbReference type="ARBA" id="ARBA00022806"/>
    </source>
</evidence>
<dbReference type="InterPro" id="IPR004589">
    <property type="entry name" value="DNA_helicase_ATP-dep_RecQ"/>
</dbReference>
<evidence type="ECO:0000256" key="3">
    <source>
        <dbReference type="ARBA" id="ARBA00005446"/>
    </source>
</evidence>
<comment type="caution">
    <text evidence="20">The sequence shown here is derived from an EMBL/GenBank/DDBJ whole genome shotgun (WGS) entry which is preliminary data.</text>
</comment>
<dbReference type="PROSITE" id="PS50967">
    <property type="entry name" value="HRDC"/>
    <property type="match status" value="1"/>
</dbReference>
<organism evidence="20 21">
    <name type="scientific">Teichococcus globiformis</name>
    <dbReference type="NCBI Taxonomy" id="2307229"/>
    <lineage>
        <taxon>Bacteria</taxon>
        <taxon>Pseudomonadati</taxon>
        <taxon>Pseudomonadota</taxon>
        <taxon>Alphaproteobacteria</taxon>
        <taxon>Acetobacterales</taxon>
        <taxon>Roseomonadaceae</taxon>
        <taxon>Roseomonas</taxon>
    </lineage>
</organism>
<keyword evidence="11" id="KW-0238">DNA-binding</keyword>
<dbReference type="PANTHER" id="PTHR13710:SF105">
    <property type="entry name" value="ATP-DEPENDENT DNA HELICASE Q1"/>
    <property type="match status" value="1"/>
</dbReference>
<dbReference type="SMART" id="SM00341">
    <property type="entry name" value="HRDC"/>
    <property type="match status" value="1"/>
</dbReference>
<evidence type="ECO:0000259" key="19">
    <source>
        <dbReference type="PROSITE" id="PS51194"/>
    </source>
</evidence>
<evidence type="ECO:0000259" key="18">
    <source>
        <dbReference type="PROSITE" id="PS51192"/>
    </source>
</evidence>
<keyword evidence="8 20" id="KW-0347">Helicase</keyword>
<accession>A0ABV7G2Q5</accession>
<evidence type="ECO:0000256" key="9">
    <source>
        <dbReference type="ARBA" id="ARBA00022833"/>
    </source>
</evidence>
<dbReference type="SMART" id="SM00956">
    <property type="entry name" value="RQC"/>
    <property type="match status" value="1"/>
</dbReference>
<evidence type="ECO:0000256" key="10">
    <source>
        <dbReference type="ARBA" id="ARBA00022840"/>
    </source>
</evidence>
<comment type="catalytic activity">
    <reaction evidence="15">
        <text>Couples ATP hydrolysis with the unwinding of duplex DNA by translocating in the 3'-5' direction.</text>
        <dbReference type="EC" id="5.6.2.4"/>
    </reaction>
</comment>
<dbReference type="InterPro" id="IPR011545">
    <property type="entry name" value="DEAD/DEAH_box_helicase_dom"/>
</dbReference>
<dbReference type="InterPro" id="IPR032284">
    <property type="entry name" value="RecQ_Zn-bd"/>
</dbReference>
<keyword evidence="5" id="KW-0547">Nucleotide-binding</keyword>
<dbReference type="InterPro" id="IPR014001">
    <property type="entry name" value="Helicase_ATP-bd"/>
</dbReference>
<dbReference type="SUPFAM" id="SSF46785">
    <property type="entry name" value="Winged helix' DNA-binding domain"/>
    <property type="match status" value="1"/>
</dbReference>
<dbReference type="EMBL" id="JBHRTN010000010">
    <property type="protein sequence ID" value="MFC3125766.1"/>
    <property type="molecule type" value="Genomic_DNA"/>
</dbReference>
<keyword evidence="12" id="KW-0233">DNA recombination</keyword>
<feature type="domain" description="Helicase C-terminal" evidence="19">
    <location>
        <begin position="211"/>
        <end position="359"/>
    </location>
</feature>
<evidence type="ECO:0000256" key="5">
    <source>
        <dbReference type="ARBA" id="ARBA00022741"/>
    </source>
</evidence>
<dbReference type="Pfam" id="PF00570">
    <property type="entry name" value="HRDC"/>
    <property type="match status" value="1"/>
</dbReference>
<dbReference type="Pfam" id="PF16124">
    <property type="entry name" value="RecQ_Zn_bind"/>
    <property type="match status" value="1"/>
</dbReference>
<dbReference type="Proteomes" id="UP001595593">
    <property type="component" value="Unassembled WGS sequence"/>
</dbReference>
<keyword evidence="14" id="KW-0413">Isomerase</keyword>
<dbReference type="InterPro" id="IPR036388">
    <property type="entry name" value="WH-like_DNA-bd_sf"/>
</dbReference>
<dbReference type="InterPro" id="IPR036390">
    <property type="entry name" value="WH_DNA-bd_sf"/>
</dbReference>
<keyword evidence="7" id="KW-0378">Hydrolase</keyword>
<comment type="cofactor">
    <cofactor evidence="1">
        <name>Mg(2+)</name>
        <dbReference type="ChEBI" id="CHEBI:18420"/>
    </cofactor>
</comment>
<reference evidence="21" key="1">
    <citation type="journal article" date="2019" name="Int. J. Syst. Evol. Microbiol.">
        <title>The Global Catalogue of Microorganisms (GCM) 10K type strain sequencing project: providing services to taxonomists for standard genome sequencing and annotation.</title>
        <authorList>
            <consortium name="The Broad Institute Genomics Platform"/>
            <consortium name="The Broad Institute Genome Sequencing Center for Infectious Disease"/>
            <person name="Wu L."/>
            <person name="Ma J."/>
        </authorList>
    </citation>
    <scope>NUCLEOTIDE SEQUENCE [LARGE SCALE GENOMIC DNA]</scope>
    <source>
        <strain evidence="21">KCTC 52094</strain>
    </source>
</reference>
<proteinExistence type="inferred from homology"/>
<dbReference type="NCBIfam" id="TIGR01389">
    <property type="entry name" value="recQ"/>
    <property type="match status" value="1"/>
</dbReference>
<evidence type="ECO:0000256" key="13">
    <source>
        <dbReference type="ARBA" id="ARBA00023204"/>
    </source>
</evidence>
<dbReference type="InterPro" id="IPR002121">
    <property type="entry name" value="HRDC_dom"/>
</dbReference>
<dbReference type="SUPFAM" id="SSF47819">
    <property type="entry name" value="HRDC-like"/>
    <property type="match status" value="1"/>
</dbReference>
<dbReference type="InterPro" id="IPR010997">
    <property type="entry name" value="HRDC-like_sf"/>
</dbReference>
<dbReference type="PROSITE" id="PS51194">
    <property type="entry name" value="HELICASE_CTER"/>
    <property type="match status" value="1"/>
</dbReference>
<keyword evidence="9" id="KW-0862">Zinc</keyword>
<feature type="domain" description="Helicase ATP-binding" evidence="18">
    <location>
        <begin position="19"/>
        <end position="187"/>
    </location>
</feature>
<dbReference type="Gene3D" id="3.40.50.300">
    <property type="entry name" value="P-loop containing nucleotide triphosphate hydrolases"/>
    <property type="match status" value="2"/>
</dbReference>
<dbReference type="Pfam" id="PF09382">
    <property type="entry name" value="RQC"/>
    <property type="match status" value="1"/>
</dbReference>
<sequence>MLHRTFGYEGFRGSQEAVVRHLVDGGSGLVLMPTGGGKSLCYQIPALCRPGVGIVVSPLISLMEDQVAALTQQDVAAAALHSELDREQTRSVWQALDSQKLKLLYVSPERLTGEGILSRLDETPISLFAIDEAHCVSQWGHHFRPEYRSLPILAERFPRVPRVALTATADLRTVQDIQRQLRLEDSPLFRASFDRPNIHISAQPREQERSQIRQFIRMAGDSTGAGLIYCGTRRKAEATAEWLRQDGHDAVMFHAGMDPADKRAAHRRFARGDAVVMAATIAFGMGIDRPDVRYVAHTDLPRSPESWYQEIGRAGRDGLPAQALLLYGANDIARARHYIGDSAASDDQKRVELQRLNAMVALAGAATCRRQMLLRCFGEEAGDRCGQCDICNAPPKVFDGTIAAQKLLSAVLRTGRRFGLGHVVDVLRGKSTEKVSQFGHDQLPTFGVGREFSEAAWRGIARQLVAQGALDIAVENHGELLPTDAAKPILKGEKQISFREDLVGAVGSKTRGPQPATPEDPCFSALRNWRRQTAQAQGVPAYVIFQDRTLAEIAAVRPASKAALAQVPGVGATKLERYGDAVLAVLGSCANG</sequence>
<dbReference type="CDD" id="cd17920">
    <property type="entry name" value="DEXHc_RecQ"/>
    <property type="match status" value="1"/>
</dbReference>
<comment type="similarity">
    <text evidence="3">Belongs to the helicase family. RecQ subfamily.</text>
</comment>
<dbReference type="PANTHER" id="PTHR13710">
    <property type="entry name" value="DNA HELICASE RECQ FAMILY MEMBER"/>
    <property type="match status" value="1"/>
</dbReference>
<dbReference type="Pfam" id="PF00271">
    <property type="entry name" value="Helicase_C"/>
    <property type="match status" value="1"/>
</dbReference>
<dbReference type="RefSeq" id="WP_379596668.1">
    <property type="nucleotide sequence ID" value="NZ_JBHRTN010000010.1"/>
</dbReference>
<evidence type="ECO:0000259" key="17">
    <source>
        <dbReference type="PROSITE" id="PS50967"/>
    </source>
</evidence>
<evidence type="ECO:0000256" key="15">
    <source>
        <dbReference type="ARBA" id="ARBA00034617"/>
    </source>
</evidence>
<dbReference type="Pfam" id="PF00270">
    <property type="entry name" value="DEAD"/>
    <property type="match status" value="1"/>
</dbReference>
<dbReference type="SMART" id="SM00487">
    <property type="entry name" value="DEXDc"/>
    <property type="match status" value="1"/>
</dbReference>
<dbReference type="PROSITE" id="PS51192">
    <property type="entry name" value="HELICASE_ATP_BIND_1"/>
    <property type="match status" value="1"/>
</dbReference>
<keyword evidence="21" id="KW-1185">Reference proteome</keyword>
<evidence type="ECO:0000313" key="20">
    <source>
        <dbReference type="EMBL" id="MFC3125766.1"/>
    </source>
</evidence>
<evidence type="ECO:0000256" key="4">
    <source>
        <dbReference type="ARBA" id="ARBA00022723"/>
    </source>
</evidence>
<dbReference type="Gene3D" id="1.10.10.10">
    <property type="entry name" value="Winged helix-like DNA-binding domain superfamily/Winged helix DNA-binding domain"/>
    <property type="match status" value="1"/>
</dbReference>
<evidence type="ECO:0000256" key="16">
    <source>
        <dbReference type="NCBIfam" id="TIGR01389"/>
    </source>
</evidence>
<evidence type="ECO:0000256" key="7">
    <source>
        <dbReference type="ARBA" id="ARBA00022801"/>
    </source>
</evidence>
<dbReference type="NCBIfam" id="TIGR00614">
    <property type="entry name" value="recQ_fam"/>
    <property type="match status" value="1"/>
</dbReference>
<dbReference type="SUPFAM" id="SSF52540">
    <property type="entry name" value="P-loop containing nucleoside triphosphate hydrolases"/>
    <property type="match status" value="1"/>
</dbReference>